<dbReference type="CDD" id="cd00616">
    <property type="entry name" value="AHBA_syn"/>
    <property type="match status" value="1"/>
</dbReference>
<dbReference type="PANTHER" id="PTHR30244:SF36">
    <property type="entry name" value="3-OXO-GLUCOSE-6-PHOSPHATE:GLUTAMATE AMINOTRANSFERASE"/>
    <property type="match status" value="1"/>
</dbReference>
<dbReference type="eggNOG" id="COG0399">
    <property type="taxonomic scope" value="Bacteria"/>
</dbReference>
<evidence type="ECO:0000256" key="4">
    <source>
        <dbReference type="PIRSR" id="PIRSR000390-2"/>
    </source>
</evidence>
<evidence type="ECO:0000256" key="1">
    <source>
        <dbReference type="ARBA" id="ARBA00022898"/>
    </source>
</evidence>
<comment type="caution">
    <text evidence="6">The sequence shown here is derived from an EMBL/GenBank/DDBJ whole genome shotgun (WGS) entry which is preliminary data.</text>
</comment>
<reference evidence="6 7" key="1">
    <citation type="submission" date="2013-02" db="EMBL/GenBank/DDBJ databases">
        <title>The Genome Sequence of Acinetobacter beijerinckii CIP 110307.</title>
        <authorList>
            <consortium name="The Broad Institute Genome Sequencing Platform"/>
            <consortium name="The Broad Institute Genome Sequencing Center for Infectious Disease"/>
            <person name="Cerqueira G."/>
            <person name="Feldgarden M."/>
            <person name="Courvalin P."/>
            <person name="Perichon B."/>
            <person name="Grillot-Courvalin C."/>
            <person name="Clermont D."/>
            <person name="Rocha E."/>
            <person name="Yoon E.-J."/>
            <person name="Nemec A."/>
            <person name="Walker B."/>
            <person name="Young S.K."/>
            <person name="Zeng Q."/>
            <person name="Gargeya S."/>
            <person name="Fitzgerald M."/>
            <person name="Haas B."/>
            <person name="Abouelleil A."/>
            <person name="Alvarado L."/>
            <person name="Arachchi H.M."/>
            <person name="Berlin A.M."/>
            <person name="Chapman S.B."/>
            <person name="Dewar J."/>
            <person name="Goldberg J."/>
            <person name="Griggs A."/>
            <person name="Gujja S."/>
            <person name="Hansen M."/>
            <person name="Howarth C."/>
            <person name="Imamovic A."/>
            <person name="Larimer J."/>
            <person name="McCowan C."/>
            <person name="Murphy C."/>
            <person name="Neiman D."/>
            <person name="Pearson M."/>
            <person name="Priest M."/>
            <person name="Roberts A."/>
            <person name="Saif S."/>
            <person name="Shea T."/>
            <person name="Sisk P."/>
            <person name="Sykes S."/>
            <person name="Wortman J."/>
            <person name="Nusbaum C."/>
            <person name="Birren B."/>
        </authorList>
    </citation>
    <scope>NUCLEOTIDE SEQUENCE [LARGE SCALE GENOMIC DNA]</scope>
    <source>
        <strain evidence="6 7">CIP 110307</strain>
    </source>
</reference>
<feature type="active site" description="Proton acceptor" evidence="3">
    <location>
        <position position="189"/>
    </location>
</feature>
<dbReference type="InterPro" id="IPR000653">
    <property type="entry name" value="DegT/StrS_aminotransferase"/>
</dbReference>
<dbReference type="PIRSF" id="PIRSF000390">
    <property type="entry name" value="PLP_StrS"/>
    <property type="match status" value="1"/>
</dbReference>
<evidence type="ECO:0000256" key="3">
    <source>
        <dbReference type="PIRSR" id="PIRSR000390-1"/>
    </source>
</evidence>
<dbReference type="STRING" id="262668.GCA_000931715_02421"/>
<evidence type="ECO:0000256" key="2">
    <source>
        <dbReference type="ARBA" id="ARBA00037999"/>
    </source>
</evidence>
<accession>N9FL22</accession>
<dbReference type="HOGENOM" id="CLU_033332_6_0_6"/>
<dbReference type="InterPro" id="IPR015422">
    <property type="entry name" value="PyrdxlP-dep_Trfase_small"/>
</dbReference>
<dbReference type="Gene3D" id="3.90.1150.10">
    <property type="entry name" value="Aspartate Aminotransferase, domain 1"/>
    <property type="match status" value="1"/>
</dbReference>
<protein>
    <recommendedName>
        <fullName evidence="8">Aminotransferase class I/classII domain-containing protein</fullName>
    </recommendedName>
</protein>
<dbReference type="Pfam" id="PF01041">
    <property type="entry name" value="DegT_DnrJ_EryC1"/>
    <property type="match status" value="1"/>
</dbReference>
<dbReference type="GO" id="GO:0000271">
    <property type="term" value="P:polysaccharide biosynthetic process"/>
    <property type="evidence" value="ECO:0007669"/>
    <property type="project" value="TreeGrafter"/>
</dbReference>
<dbReference type="SUPFAM" id="SSF53383">
    <property type="entry name" value="PLP-dependent transferases"/>
    <property type="match status" value="1"/>
</dbReference>
<organism evidence="6 7">
    <name type="scientific">Acinetobacter beijerinckii CIP 110307</name>
    <dbReference type="NCBI Taxonomy" id="1217648"/>
    <lineage>
        <taxon>Bacteria</taxon>
        <taxon>Pseudomonadati</taxon>
        <taxon>Pseudomonadota</taxon>
        <taxon>Gammaproteobacteria</taxon>
        <taxon>Moraxellales</taxon>
        <taxon>Moraxellaceae</taxon>
        <taxon>Acinetobacter</taxon>
    </lineage>
</organism>
<gene>
    <name evidence="6" type="ORF">F933_02420</name>
</gene>
<keyword evidence="7" id="KW-1185">Reference proteome</keyword>
<dbReference type="GeneID" id="29856906"/>
<evidence type="ECO:0008006" key="8">
    <source>
        <dbReference type="Google" id="ProtNLM"/>
    </source>
</evidence>
<dbReference type="GO" id="GO:0030170">
    <property type="term" value="F:pyridoxal phosphate binding"/>
    <property type="evidence" value="ECO:0007669"/>
    <property type="project" value="TreeGrafter"/>
</dbReference>
<dbReference type="Gene3D" id="3.40.640.10">
    <property type="entry name" value="Type I PLP-dependent aspartate aminotransferase-like (Major domain)"/>
    <property type="match status" value="1"/>
</dbReference>
<dbReference type="EMBL" id="APQL01000007">
    <property type="protein sequence ID" value="ENW05519.1"/>
    <property type="molecule type" value="Genomic_DNA"/>
</dbReference>
<keyword evidence="1 4" id="KW-0663">Pyridoxal phosphate</keyword>
<dbReference type="GO" id="GO:0008483">
    <property type="term" value="F:transaminase activity"/>
    <property type="evidence" value="ECO:0007669"/>
    <property type="project" value="TreeGrafter"/>
</dbReference>
<dbReference type="RefSeq" id="WP_005061455.1">
    <property type="nucleotide sequence ID" value="NZ_KB849765.1"/>
</dbReference>
<feature type="modified residue" description="N6-(pyridoxal phosphate)lysine" evidence="4">
    <location>
        <position position="189"/>
    </location>
</feature>
<dbReference type="Proteomes" id="UP000017670">
    <property type="component" value="Unassembled WGS sequence"/>
</dbReference>
<evidence type="ECO:0000256" key="5">
    <source>
        <dbReference type="RuleBase" id="RU004508"/>
    </source>
</evidence>
<dbReference type="PANTHER" id="PTHR30244">
    <property type="entry name" value="TRANSAMINASE"/>
    <property type="match status" value="1"/>
</dbReference>
<evidence type="ECO:0000313" key="7">
    <source>
        <dbReference type="Proteomes" id="UP000017670"/>
    </source>
</evidence>
<dbReference type="AlphaFoldDB" id="N9FL22"/>
<sequence>MIPFLDLKNINQQYREQLIEACTRVIDSGWYIGGKELEQFELNFAKFCGTKYAIGVANGLDALILTLRAWKELGKLNEGDEVLVPSNTYIASILAISANQLTPVLVEPDPQTFNLDPKKIEAVLTPKTKVILPVHLYGQLAAMPEIMEIAKKNNLLVLEDSAQSHGAEINRIKAGNWGDASGFSFYPGKNLGALGDAGAITTNNEELAHMLRALRNYGSHEKYKNLVPGVNSRLDEIQAAMLDIKLSYLDQEIQHRRKIARLYLDNINNPFIKLPLNNVNAEEYQQHVWHLFVIRTEYRDLLQKYLSDHGVQTLIHYPIPPHKQQAYQEWNHQSYPISEQIHAEVMSLPIGPTLQLDDVQKIIQLCNQFNPV</sequence>
<dbReference type="PATRIC" id="fig|1217648.3.peg.2351"/>
<proteinExistence type="inferred from homology"/>
<comment type="similarity">
    <text evidence="2 5">Belongs to the DegT/DnrJ/EryC1 family.</text>
</comment>
<evidence type="ECO:0000313" key="6">
    <source>
        <dbReference type="EMBL" id="ENW05519.1"/>
    </source>
</evidence>
<dbReference type="InterPro" id="IPR015421">
    <property type="entry name" value="PyrdxlP-dep_Trfase_major"/>
</dbReference>
<name>N9FL22_9GAMM</name>
<dbReference type="InterPro" id="IPR015424">
    <property type="entry name" value="PyrdxlP-dep_Trfase"/>
</dbReference>